<evidence type="ECO:0000313" key="2">
    <source>
        <dbReference type="Proteomes" id="UP000076643"/>
    </source>
</evidence>
<dbReference type="EMBL" id="AUYB01000119">
    <property type="protein sequence ID" value="KZN34119.1"/>
    <property type="molecule type" value="Genomic_DNA"/>
</dbReference>
<sequence>MKQYFLLSTLILATGCAGTYQAPKSQEKTITASHNKSINEVLNSAKKVLILEGYQIQTHDDQAGIISTSLKNLKLKPEQADCGTTMGIDYLKDKRTKTEVALSIIVNNDSIIVKSNIHGEYKPGSVANDITLTCISKGDIESKILDKVLG</sequence>
<accession>A0A166VXJ4</accession>
<dbReference type="RefSeq" id="WP_063365646.1">
    <property type="nucleotide sequence ID" value="NZ_AQHB01000049.1"/>
</dbReference>
<comment type="caution">
    <text evidence="1">The sequence shown here is derived from an EMBL/GenBank/DDBJ whole genome shotgun (WGS) entry which is preliminary data.</text>
</comment>
<keyword evidence="2" id="KW-1185">Reference proteome</keyword>
<dbReference type="AlphaFoldDB" id="A0A166VXJ4"/>
<gene>
    <name evidence="1" type="ORF">N475_19380</name>
</gene>
<protein>
    <submittedName>
        <fullName evidence="1">Uncharacterized protein</fullName>
    </submittedName>
</protein>
<proteinExistence type="predicted"/>
<dbReference type="Proteomes" id="UP000076643">
    <property type="component" value="Unassembled WGS sequence"/>
</dbReference>
<reference evidence="1 2" key="1">
    <citation type="submission" date="2013-07" db="EMBL/GenBank/DDBJ databases">
        <title>Comparative Genomic and Metabolomic Analysis of Twelve Strains of Pseudoalteromonas luteoviolacea.</title>
        <authorList>
            <person name="Vynne N.G."/>
            <person name="Mansson M."/>
            <person name="Gram L."/>
        </authorList>
    </citation>
    <scope>NUCLEOTIDE SEQUENCE [LARGE SCALE GENOMIC DNA]</scope>
    <source>
        <strain evidence="1 2">DSM 6061</strain>
    </source>
</reference>
<name>A0A166VXJ4_9GAMM</name>
<dbReference type="PROSITE" id="PS51257">
    <property type="entry name" value="PROKAR_LIPOPROTEIN"/>
    <property type="match status" value="1"/>
</dbReference>
<dbReference type="PATRIC" id="fig|1365250.3.peg.3572"/>
<evidence type="ECO:0000313" key="1">
    <source>
        <dbReference type="EMBL" id="KZN34119.1"/>
    </source>
</evidence>
<organism evidence="1 2">
    <name type="scientific">Pseudoalteromonas luteoviolacea DSM 6061</name>
    <dbReference type="NCBI Taxonomy" id="1365250"/>
    <lineage>
        <taxon>Bacteria</taxon>
        <taxon>Pseudomonadati</taxon>
        <taxon>Pseudomonadota</taxon>
        <taxon>Gammaproteobacteria</taxon>
        <taxon>Alteromonadales</taxon>
        <taxon>Pseudoalteromonadaceae</taxon>
        <taxon>Pseudoalteromonas</taxon>
    </lineage>
</organism>